<sequence length="56" mass="6649">MDKEKCCCNSCDNKEVFIGEYVCYCNHVTENDIKNSIKEGRSKCRRGYKKYRSNEK</sequence>
<dbReference type="InterPro" id="IPR041854">
    <property type="entry name" value="BFD-like_2Fe2S-bd_dom_sf"/>
</dbReference>
<reference evidence="1 2" key="1">
    <citation type="submission" date="2023-04" db="EMBL/GenBank/DDBJ databases">
        <title>Bacteria Genome Submission.</title>
        <authorList>
            <person name="Isaac P."/>
        </authorList>
    </citation>
    <scope>NUCLEOTIDE SEQUENCE [LARGE SCALE GENOMIC DNA]</scope>
    <source>
        <strain evidence="1 2">SampleS7P1</strain>
    </source>
</reference>
<protein>
    <submittedName>
        <fullName evidence="1">Uncharacterized protein</fullName>
    </submittedName>
</protein>
<dbReference type="EMBL" id="CP124685">
    <property type="protein sequence ID" value="WGX76767.1"/>
    <property type="molecule type" value="Genomic_DNA"/>
</dbReference>
<keyword evidence="2" id="KW-1185">Reference proteome</keyword>
<gene>
    <name evidence="1" type="ORF">QJS64_06870</name>
</gene>
<name>A0ABY8R7T3_PARBF</name>
<organism evidence="1 2">
    <name type="scientific">Paraclostridium bifermentans</name>
    <name type="common">Clostridium bifermentans</name>
    <dbReference type="NCBI Taxonomy" id="1490"/>
    <lineage>
        <taxon>Bacteria</taxon>
        <taxon>Bacillati</taxon>
        <taxon>Bacillota</taxon>
        <taxon>Clostridia</taxon>
        <taxon>Peptostreptococcales</taxon>
        <taxon>Peptostreptococcaceae</taxon>
        <taxon>Paraclostridium</taxon>
    </lineage>
</organism>
<evidence type="ECO:0000313" key="1">
    <source>
        <dbReference type="EMBL" id="WGX76767.1"/>
    </source>
</evidence>
<evidence type="ECO:0000313" key="2">
    <source>
        <dbReference type="Proteomes" id="UP001239169"/>
    </source>
</evidence>
<accession>A0ABY8R7T3</accession>
<proteinExistence type="predicted"/>
<dbReference type="Gene3D" id="1.10.10.1100">
    <property type="entry name" value="BFD-like [2Fe-2S]-binding domain"/>
    <property type="match status" value="1"/>
</dbReference>
<dbReference type="Proteomes" id="UP001239169">
    <property type="component" value="Chromosome"/>
</dbReference>